<dbReference type="GO" id="GO:0016757">
    <property type="term" value="F:glycosyltransferase activity"/>
    <property type="evidence" value="ECO:0007669"/>
    <property type="project" value="InterPro"/>
</dbReference>
<gene>
    <name evidence="1" type="ORF">Prudu_015202</name>
</gene>
<dbReference type="InterPro" id="IPR007657">
    <property type="entry name" value="Glycosyltransferase_61"/>
</dbReference>
<reference evidence="1" key="1">
    <citation type="journal article" date="2019" name="Science">
        <title>Mutation of a bHLH transcription factor allowed almond domestication.</title>
        <authorList>
            <person name="Sanchez-Perez R."/>
            <person name="Pavan S."/>
            <person name="Mazzeo R."/>
            <person name="Moldovan C."/>
            <person name="Aiese Cigliano R."/>
            <person name="Del Cueto J."/>
            <person name="Ricciardi F."/>
            <person name="Lotti C."/>
            <person name="Ricciardi L."/>
            <person name="Dicenta F."/>
            <person name="Lopez-Marques R.L."/>
            <person name="Lindberg Moller B."/>
        </authorList>
    </citation>
    <scope>NUCLEOTIDE SEQUENCE</scope>
</reference>
<protein>
    <submittedName>
        <fullName evidence="1">Glycosyltransferase family 61 protein</fullName>
    </submittedName>
</protein>
<accession>A0A4Y1RIJ5</accession>
<dbReference type="EMBL" id="AP019301">
    <property type="protein sequence ID" value="BBH04141.1"/>
    <property type="molecule type" value="Genomic_DNA"/>
</dbReference>
<dbReference type="PANTHER" id="PTHR20961">
    <property type="entry name" value="GLYCOSYLTRANSFERASE"/>
    <property type="match status" value="1"/>
</dbReference>
<name>A0A4Y1RIJ5_PRUDU</name>
<dbReference type="PANTHER" id="PTHR20961:SF5">
    <property type="entry name" value="GLYCOSYLTRANSFERASE-RELATED"/>
    <property type="match status" value="1"/>
</dbReference>
<sequence length="294" mass="33044">MYVAVAVEFRTGSDTQYPVFNNCKSARLERKKTNKIVGCNKSLKMHLNFPSIDIQNGNQLRLASPSTQASKPLSIPFAKERSMGVKHQILALWETNSTQQVIKNMLEYPEINTNTTEEFENMTSQVAADSDDLQQNASTLTNPIASSSQAEEAKSRLNTHPAVEEVVTKNLEPLCNTMEAKTEFCEINKDVHVDAKSSSAFVVSSQIGNRSWSIRPYARKEDKTAMSHTRAWSVKPVIGDLEIPQCNRNHRVPAILFSNGGYTGNHFHEFTDVVIPLFITSRKYDGEVQFLFRI</sequence>
<keyword evidence="1" id="KW-0808">Transferase</keyword>
<organism evidence="1">
    <name type="scientific">Prunus dulcis</name>
    <name type="common">Almond</name>
    <name type="synonym">Amygdalus dulcis</name>
    <dbReference type="NCBI Taxonomy" id="3755"/>
    <lineage>
        <taxon>Eukaryota</taxon>
        <taxon>Viridiplantae</taxon>
        <taxon>Streptophyta</taxon>
        <taxon>Embryophyta</taxon>
        <taxon>Tracheophyta</taxon>
        <taxon>Spermatophyta</taxon>
        <taxon>Magnoliopsida</taxon>
        <taxon>eudicotyledons</taxon>
        <taxon>Gunneridae</taxon>
        <taxon>Pentapetalae</taxon>
        <taxon>rosids</taxon>
        <taxon>fabids</taxon>
        <taxon>Rosales</taxon>
        <taxon>Rosaceae</taxon>
        <taxon>Amygdaloideae</taxon>
        <taxon>Amygdaleae</taxon>
        <taxon>Prunus</taxon>
    </lineage>
</organism>
<dbReference type="AlphaFoldDB" id="A0A4Y1RIJ5"/>
<evidence type="ECO:0000313" key="1">
    <source>
        <dbReference type="EMBL" id="BBH04141.1"/>
    </source>
</evidence>
<proteinExistence type="predicted"/>